<dbReference type="InterPro" id="IPR045896">
    <property type="entry name" value="MYC1-like_bHLH"/>
</dbReference>
<dbReference type="PANTHER" id="PTHR46834">
    <property type="entry name" value="TRANSCRIPTION FACTOR BHLH91"/>
    <property type="match status" value="1"/>
</dbReference>
<comment type="caution">
    <text evidence="7">The sequence shown here is derived from an EMBL/GenBank/DDBJ whole genome shotgun (WGS) entry which is preliminary data.</text>
</comment>
<proteinExistence type="inferred from homology"/>
<keyword evidence="4" id="KW-0539">Nucleus</keyword>
<dbReference type="Proteomes" id="UP000734854">
    <property type="component" value="Unassembled WGS sequence"/>
</dbReference>
<dbReference type="FunFam" id="4.10.280.10:FF:000109">
    <property type="entry name" value="Transcription factor bHLH91-like"/>
    <property type="match status" value="1"/>
</dbReference>
<keyword evidence="3" id="KW-0804">Transcription</keyword>
<feature type="region of interest" description="Disordered" evidence="5">
    <location>
        <begin position="422"/>
        <end position="460"/>
    </location>
</feature>
<comment type="similarity">
    <text evidence="1">Belongs to the bHLH protein family.</text>
</comment>
<dbReference type="SMART" id="SM00353">
    <property type="entry name" value="HLH"/>
    <property type="match status" value="1"/>
</dbReference>
<organism evidence="7 8">
    <name type="scientific">Zingiber officinale</name>
    <name type="common">Ginger</name>
    <name type="synonym">Amomum zingiber</name>
    <dbReference type="NCBI Taxonomy" id="94328"/>
    <lineage>
        <taxon>Eukaryota</taxon>
        <taxon>Viridiplantae</taxon>
        <taxon>Streptophyta</taxon>
        <taxon>Embryophyta</taxon>
        <taxon>Tracheophyta</taxon>
        <taxon>Spermatophyta</taxon>
        <taxon>Magnoliopsida</taxon>
        <taxon>Liliopsida</taxon>
        <taxon>Zingiberales</taxon>
        <taxon>Zingiberaceae</taxon>
        <taxon>Zingiber</taxon>
    </lineage>
</organism>
<dbReference type="AlphaFoldDB" id="A0A8J5KKX9"/>
<dbReference type="GO" id="GO:0006355">
    <property type="term" value="P:regulation of DNA-templated transcription"/>
    <property type="evidence" value="ECO:0007669"/>
    <property type="project" value="InterPro"/>
</dbReference>
<dbReference type="InterPro" id="IPR036638">
    <property type="entry name" value="HLH_DNA-bd_sf"/>
</dbReference>
<feature type="region of interest" description="Disordered" evidence="5">
    <location>
        <begin position="99"/>
        <end position="122"/>
    </location>
</feature>
<accession>A0A8J5KKX9</accession>
<evidence type="ECO:0000259" key="6">
    <source>
        <dbReference type="PROSITE" id="PS50888"/>
    </source>
</evidence>
<reference evidence="7 8" key="1">
    <citation type="submission" date="2020-08" db="EMBL/GenBank/DDBJ databases">
        <title>Plant Genome Project.</title>
        <authorList>
            <person name="Zhang R.-G."/>
        </authorList>
    </citation>
    <scope>NUCLEOTIDE SEQUENCE [LARGE SCALE GENOMIC DNA]</scope>
    <source>
        <tissue evidence="7">Rhizome</tissue>
    </source>
</reference>
<dbReference type="InterPro" id="IPR011598">
    <property type="entry name" value="bHLH_dom"/>
</dbReference>
<dbReference type="GO" id="GO:0046983">
    <property type="term" value="F:protein dimerization activity"/>
    <property type="evidence" value="ECO:0007669"/>
    <property type="project" value="InterPro"/>
</dbReference>
<dbReference type="EMBL" id="JACMSC010000016">
    <property type="protein sequence ID" value="KAG6480768.1"/>
    <property type="molecule type" value="Genomic_DNA"/>
</dbReference>
<evidence type="ECO:0000256" key="5">
    <source>
        <dbReference type="SAM" id="MobiDB-lite"/>
    </source>
</evidence>
<dbReference type="PANTHER" id="PTHR46834:SF1">
    <property type="entry name" value="TRANSCRIPTION FACTOR BHLH10"/>
    <property type="match status" value="1"/>
</dbReference>
<name>A0A8J5KKX9_ZINOF</name>
<dbReference type="Pfam" id="PF00010">
    <property type="entry name" value="HLH"/>
    <property type="match status" value="1"/>
</dbReference>
<sequence length="550" mass="60349">MSTNPHNAAPPVSLTATDVKAAAGATSEPSCSSSGFGGLGLEGMVGNELCGAPPPPGVGNAGITSGGSAGAVAPNSGKDGRIAGGAEMAEALNLRGKAQQHGAGFAASSSKRARRSQEQLPPPAMARREELIRKEIWLELVLLCKVNNFDFSIYIPANSCVSLDKKQSRMMEENGYYEPDHGYYPMQPSEFEPNDFDRVNLKLTTFTMDELSNTGNLLPNDDDVGVFDMERELQSHMIHEPSLISDIYENQVHDMIAEEEGLIYSMDPHYSHINGVATDLNVNLLTTSTSSLLQPPPPAPSSFSFNMFVDPLPQSRLLFHSLPQNYGAFYGLEDEREARNLDGMGLKLNKGEGKSNFATERQRREQINEKYKALRLLIPNPTKVDRASIVGDAIEYIKELLRTVEELRVLVDKKRQGTERIKIPKLDDDDEGAADMDQSSSIRHLRDDEHGHSQSGPLRSSWLQRRSKESLVDVRIVDDDANVKLTTKRKAECLLRVALALEELRLDVGHVAGGNIGVHYVFMFSTKIPERSSVYAGAIAKKILEAVDST</sequence>
<gene>
    <name evidence="7" type="ORF">ZIOFF_057354</name>
</gene>
<evidence type="ECO:0000256" key="4">
    <source>
        <dbReference type="ARBA" id="ARBA00023242"/>
    </source>
</evidence>
<protein>
    <recommendedName>
        <fullName evidence="6">BHLH domain-containing protein</fullName>
    </recommendedName>
</protein>
<keyword evidence="2" id="KW-0805">Transcription regulation</keyword>
<dbReference type="InterPro" id="IPR045895">
    <property type="entry name" value="bHLH91-like"/>
</dbReference>
<feature type="domain" description="BHLH" evidence="6">
    <location>
        <begin position="351"/>
        <end position="400"/>
    </location>
</feature>
<evidence type="ECO:0000313" key="7">
    <source>
        <dbReference type="EMBL" id="KAG6480768.1"/>
    </source>
</evidence>
<evidence type="ECO:0000256" key="2">
    <source>
        <dbReference type="ARBA" id="ARBA00023015"/>
    </source>
</evidence>
<keyword evidence="8" id="KW-1185">Reference proteome</keyword>
<evidence type="ECO:0000313" key="8">
    <source>
        <dbReference type="Proteomes" id="UP000734854"/>
    </source>
</evidence>
<dbReference type="Gene3D" id="4.10.280.10">
    <property type="entry name" value="Helix-loop-helix DNA-binding domain"/>
    <property type="match status" value="1"/>
</dbReference>
<dbReference type="PROSITE" id="PS50888">
    <property type="entry name" value="BHLH"/>
    <property type="match status" value="1"/>
</dbReference>
<dbReference type="SUPFAM" id="SSF47459">
    <property type="entry name" value="HLH, helix-loop-helix DNA-binding domain"/>
    <property type="match status" value="1"/>
</dbReference>
<evidence type="ECO:0000256" key="3">
    <source>
        <dbReference type="ARBA" id="ARBA00023163"/>
    </source>
</evidence>
<dbReference type="CDD" id="cd18918">
    <property type="entry name" value="bHLH_AtMYC1_like"/>
    <property type="match status" value="1"/>
</dbReference>
<evidence type="ECO:0000256" key="1">
    <source>
        <dbReference type="ARBA" id="ARBA00005510"/>
    </source>
</evidence>
<dbReference type="GO" id="GO:0048658">
    <property type="term" value="P:anther wall tapetum development"/>
    <property type="evidence" value="ECO:0007669"/>
    <property type="project" value="InterPro"/>
</dbReference>